<dbReference type="RefSeq" id="WP_221930272.1">
    <property type="nucleotide sequence ID" value="NZ_FXTP01000005.1"/>
</dbReference>
<organism evidence="1 2">
    <name type="scientific">Gracilimonas mengyeensis</name>
    <dbReference type="NCBI Taxonomy" id="1302730"/>
    <lineage>
        <taxon>Bacteria</taxon>
        <taxon>Pseudomonadati</taxon>
        <taxon>Balneolota</taxon>
        <taxon>Balneolia</taxon>
        <taxon>Balneolales</taxon>
        <taxon>Balneolaceae</taxon>
        <taxon>Gracilimonas</taxon>
    </lineage>
</organism>
<dbReference type="Proteomes" id="UP000317557">
    <property type="component" value="Unassembled WGS sequence"/>
</dbReference>
<evidence type="ECO:0000313" key="1">
    <source>
        <dbReference type="EMBL" id="SMO59350.1"/>
    </source>
</evidence>
<keyword evidence="2" id="KW-1185">Reference proteome</keyword>
<sequence>MNETKKMSVGEFKTHFSKVIEWVKSGKKVAVTFGKKKEVVGYFVPQEHEGEGKRQLGKLDGKATAVFNKDFKMTEEEFLG</sequence>
<accession>A0A521CKY7</accession>
<gene>
    <name evidence="1" type="ORF">SAMN06265219_105213</name>
</gene>
<name>A0A521CKY7_9BACT</name>
<protein>
    <recommendedName>
        <fullName evidence="3">Prevent-host-death family protein</fullName>
    </recommendedName>
</protein>
<evidence type="ECO:0008006" key="3">
    <source>
        <dbReference type="Google" id="ProtNLM"/>
    </source>
</evidence>
<reference evidence="1 2" key="1">
    <citation type="submission" date="2017-05" db="EMBL/GenBank/DDBJ databases">
        <authorList>
            <person name="Varghese N."/>
            <person name="Submissions S."/>
        </authorList>
    </citation>
    <scope>NUCLEOTIDE SEQUENCE [LARGE SCALE GENOMIC DNA]</scope>
    <source>
        <strain evidence="1 2">DSM 21985</strain>
    </source>
</reference>
<dbReference type="EMBL" id="FXTP01000005">
    <property type="protein sequence ID" value="SMO59350.1"/>
    <property type="molecule type" value="Genomic_DNA"/>
</dbReference>
<evidence type="ECO:0000313" key="2">
    <source>
        <dbReference type="Proteomes" id="UP000317557"/>
    </source>
</evidence>
<dbReference type="AlphaFoldDB" id="A0A521CKY7"/>
<proteinExistence type="predicted"/>